<dbReference type="InterPro" id="IPR038933">
    <property type="entry name" value="Ovate"/>
</dbReference>
<comment type="subcellular location">
    <subcellularLocation>
        <location evidence="1 6">Nucleus</location>
    </subcellularLocation>
</comment>
<evidence type="ECO:0000256" key="1">
    <source>
        <dbReference type="ARBA" id="ARBA00004123"/>
    </source>
</evidence>
<keyword evidence="4 6" id="KW-0804">Transcription</keyword>
<organism evidence="8">
    <name type="scientific">Sesamum radiatum</name>
    <name type="common">Black benniseed</name>
    <dbReference type="NCBI Taxonomy" id="300843"/>
    <lineage>
        <taxon>Eukaryota</taxon>
        <taxon>Viridiplantae</taxon>
        <taxon>Streptophyta</taxon>
        <taxon>Embryophyta</taxon>
        <taxon>Tracheophyta</taxon>
        <taxon>Spermatophyta</taxon>
        <taxon>Magnoliopsida</taxon>
        <taxon>eudicotyledons</taxon>
        <taxon>Gunneridae</taxon>
        <taxon>Pentapetalae</taxon>
        <taxon>asterids</taxon>
        <taxon>lamiids</taxon>
        <taxon>Lamiales</taxon>
        <taxon>Pedaliaceae</taxon>
        <taxon>Sesamum</taxon>
    </lineage>
</organism>
<evidence type="ECO:0000256" key="6">
    <source>
        <dbReference type="RuleBase" id="RU367028"/>
    </source>
</evidence>
<reference evidence="8" key="2">
    <citation type="journal article" date="2024" name="Plant">
        <title>Genomic evolution and insights into agronomic trait innovations of Sesamum species.</title>
        <authorList>
            <person name="Miao H."/>
            <person name="Wang L."/>
            <person name="Qu L."/>
            <person name="Liu H."/>
            <person name="Sun Y."/>
            <person name="Le M."/>
            <person name="Wang Q."/>
            <person name="Wei S."/>
            <person name="Zheng Y."/>
            <person name="Lin W."/>
            <person name="Duan Y."/>
            <person name="Cao H."/>
            <person name="Xiong S."/>
            <person name="Wang X."/>
            <person name="Wei L."/>
            <person name="Li C."/>
            <person name="Ma Q."/>
            <person name="Ju M."/>
            <person name="Zhao R."/>
            <person name="Li G."/>
            <person name="Mu C."/>
            <person name="Tian Q."/>
            <person name="Mei H."/>
            <person name="Zhang T."/>
            <person name="Gao T."/>
            <person name="Zhang H."/>
        </authorList>
    </citation>
    <scope>NUCLEOTIDE SEQUENCE</scope>
    <source>
        <strain evidence="8">G02</strain>
    </source>
</reference>
<gene>
    <name evidence="8" type="ORF">Sradi_6014800</name>
</gene>
<evidence type="ECO:0000256" key="4">
    <source>
        <dbReference type="ARBA" id="ARBA00023163"/>
    </source>
</evidence>
<reference evidence="8" key="1">
    <citation type="submission" date="2020-06" db="EMBL/GenBank/DDBJ databases">
        <authorList>
            <person name="Li T."/>
            <person name="Hu X."/>
            <person name="Zhang T."/>
            <person name="Song X."/>
            <person name="Zhang H."/>
            <person name="Dai N."/>
            <person name="Sheng W."/>
            <person name="Hou X."/>
            <person name="Wei L."/>
        </authorList>
    </citation>
    <scope>NUCLEOTIDE SEQUENCE</scope>
    <source>
        <strain evidence="8">G02</strain>
        <tissue evidence="8">Leaf</tissue>
    </source>
</reference>
<sequence length="200" mass="23311">MQRTREVKQKQKQLQTRGCRALCCACRLSVSSFAEDESSNNSHRVQTVSTISHAMVQERLEQMIKETQENRRARREETKFIVMVAMEKSSYDPREDFRESMEQMILANRIQEAKDLRRLLNYYVTLNSEEFRGVILEIHPTKYNIINNSRRNLRENPFSIEEGESLSGSRSRVFGLELSDQLHDLRSGFTTGTQSPVCPM</sequence>
<protein>
    <recommendedName>
        <fullName evidence="6">Transcription repressor</fullName>
    </recommendedName>
    <alternativeName>
        <fullName evidence="6">Ovate family protein</fullName>
    </alternativeName>
</protein>
<name>A0AAW2KGE3_SESRA</name>
<dbReference type="Pfam" id="PF04844">
    <property type="entry name" value="Ovate"/>
    <property type="match status" value="1"/>
</dbReference>
<comment type="function">
    <text evidence="6">Transcriptional repressor that regulates multiple aspects of plant growth and development.</text>
</comment>
<dbReference type="EMBL" id="JACGWJ010000028">
    <property type="protein sequence ID" value="KAL0305975.1"/>
    <property type="molecule type" value="Genomic_DNA"/>
</dbReference>
<dbReference type="PROSITE" id="PS51754">
    <property type="entry name" value="OVATE"/>
    <property type="match status" value="1"/>
</dbReference>
<evidence type="ECO:0000313" key="8">
    <source>
        <dbReference type="EMBL" id="KAL0305975.1"/>
    </source>
</evidence>
<keyword evidence="5 6" id="KW-0539">Nucleus</keyword>
<dbReference type="GO" id="GO:0045892">
    <property type="term" value="P:negative regulation of DNA-templated transcription"/>
    <property type="evidence" value="ECO:0007669"/>
    <property type="project" value="UniProtKB-UniRule"/>
</dbReference>
<feature type="domain" description="OVATE" evidence="7">
    <location>
        <begin position="86"/>
        <end position="145"/>
    </location>
</feature>
<keyword evidence="2 6" id="KW-0678">Repressor</keyword>
<evidence type="ECO:0000256" key="3">
    <source>
        <dbReference type="ARBA" id="ARBA00023015"/>
    </source>
</evidence>
<proteinExistence type="predicted"/>
<dbReference type="GO" id="GO:0005634">
    <property type="term" value="C:nucleus"/>
    <property type="evidence" value="ECO:0007669"/>
    <property type="project" value="UniProtKB-SubCell"/>
</dbReference>
<evidence type="ECO:0000256" key="5">
    <source>
        <dbReference type="ARBA" id="ARBA00023242"/>
    </source>
</evidence>
<evidence type="ECO:0000259" key="7">
    <source>
        <dbReference type="PROSITE" id="PS51754"/>
    </source>
</evidence>
<dbReference type="AlphaFoldDB" id="A0AAW2KGE3"/>
<evidence type="ECO:0000256" key="2">
    <source>
        <dbReference type="ARBA" id="ARBA00022491"/>
    </source>
</evidence>
<dbReference type="PANTHER" id="PTHR33057">
    <property type="entry name" value="TRANSCRIPTION REPRESSOR OFP7-RELATED"/>
    <property type="match status" value="1"/>
</dbReference>
<keyword evidence="3 6" id="KW-0805">Transcription regulation</keyword>
<comment type="caution">
    <text evidence="8">The sequence shown here is derived from an EMBL/GenBank/DDBJ whole genome shotgun (WGS) entry which is preliminary data.</text>
</comment>
<accession>A0AAW2KGE3</accession>
<dbReference type="PANTHER" id="PTHR33057:SF114">
    <property type="entry name" value="TRANSCRIPTION REPRESSOR-RELATED"/>
    <property type="match status" value="1"/>
</dbReference>
<dbReference type="InterPro" id="IPR006458">
    <property type="entry name" value="Ovate_C"/>
</dbReference>